<protein>
    <submittedName>
        <fullName evidence="3">FlgN protein</fullName>
    </submittedName>
</protein>
<organism evidence="3 4">
    <name type="scientific">Clostridium grantii DSM 8605</name>
    <dbReference type="NCBI Taxonomy" id="1121316"/>
    <lineage>
        <taxon>Bacteria</taxon>
        <taxon>Bacillati</taxon>
        <taxon>Bacillota</taxon>
        <taxon>Clostridia</taxon>
        <taxon>Eubacteriales</taxon>
        <taxon>Clostridiaceae</taxon>
        <taxon>Clostridium</taxon>
    </lineage>
</organism>
<dbReference type="AlphaFoldDB" id="A0A1M5W7F0"/>
<dbReference type="GO" id="GO:0044780">
    <property type="term" value="P:bacterial-type flagellum assembly"/>
    <property type="evidence" value="ECO:0007669"/>
    <property type="project" value="InterPro"/>
</dbReference>
<evidence type="ECO:0000313" key="4">
    <source>
        <dbReference type="Proteomes" id="UP000184447"/>
    </source>
</evidence>
<proteinExistence type="predicted"/>
<gene>
    <name evidence="3" type="ORF">SAMN02745207_02724</name>
</gene>
<sequence length="146" mass="16878">MDIFHLYEIEENLLKNLKQCLEKEKNILIKSDWVKMNDLIKEKQEILNVITLLEKERMDLGEENIKNMEKANSNKNFHENKINIKKLIIEIQELNETNVLLTKSSLNYTKVMLNSLGVNNKANTYGANGKVGNNSNNMNISINQSV</sequence>
<accession>A0A1M5W7F0</accession>
<feature type="coiled-coil region" evidence="2">
    <location>
        <begin position="7"/>
        <end position="56"/>
    </location>
</feature>
<dbReference type="STRING" id="1121316.SAMN02745207_02724"/>
<dbReference type="Pfam" id="PF05130">
    <property type="entry name" value="FlgN"/>
    <property type="match status" value="1"/>
</dbReference>
<keyword evidence="2" id="KW-0175">Coiled coil</keyword>
<dbReference type="RefSeq" id="WP_073338970.1">
    <property type="nucleotide sequence ID" value="NZ_FQXM01000015.1"/>
</dbReference>
<evidence type="ECO:0000313" key="3">
    <source>
        <dbReference type="EMBL" id="SHH83358.1"/>
    </source>
</evidence>
<name>A0A1M5W7F0_9CLOT</name>
<reference evidence="3 4" key="1">
    <citation type="submission" date="2016-11" db="EMBL/GenBank/DDBJ databases">
        <authorList>
            <person name="Jaros S."/>
            <person name="Januszkiewicz K."/>
            <person name="Wedrychowicz H."/>
        </authorList>
    </citation>
    <scope>NUCLEOTIDE SEQUENCE [LARGE SCALE GENOMIC DNA]</scope>
    <source>
        <strain evidence="3 4">DSM 8605</strain>
    </source>
</reference>
<dbReference type="Proteomes" id="UP000184447">
    <property type="component" value="Unassembled WGS sequence"/>
</dbReference>
<evidence type="ECO:0000256" key="1">
    <source>
        <dbReference type="ARBA" id="ARBA00022795"/>
    </source>
</evidence>
<dbReference type="Gene3D" id="1.20.58.300">
    <property type="entry name" value="FlgN-like"/>
    <property type="match status" value="1"/>
</dbReference>
<dbReference type="EMBL" id="FQXM01000015">
    <property type="protein sequence ID" value="SHH83358.1"/>
    <property type="molecule type" value="Genomic_DNA"/>
</dbReference>
<keyword evidence="4" id="KW-1185">Reference proteome</keyword>
<dbReference type="OrthoDB" id="10013565at2"/>
<dbReference type="SUPFAM" id="SSF140566">
    <property type="entry name" value="FlgN-like"/>
    <property type="match status" value="1"/>
</dbReference>
<keyword evidence="1" id="KW-1005">Bacterial flagellum biogenesis</keyword>
<dbReference type="InterPro" id="IPR036679">
    <property type="entry name" value="FlgN-like_sf"/>
</dbReference>
<dbReference type="InterPro" id="IPR007809">
    <property type="entry name" value="FlgN-like"/>
</dbReference>
<evidence type="ECO:0000256" key="2">
    <source>
        <dbReference type="SAM" id="Coils"/>
    </source>
</evidence>